<dbReference type="EMBL" id="JPKY01000021">
    <property type="protein sequence ID" value="KFH46316.1"/>
    <property type="molecule type" value="Genomic_DNA"/>
</dbReference>
<evidence type="ECO:0000313" key="4">
    <source>
        <dbReference type="EMBL" id="KFH46316.1"/>
    </source>
</evidence>
<dbReference type="FunFam" id="1.25.40.10:FF:001208">
    <property type="entry name" value="Tetratricopeptide repeat domain-containing protein"/>
    <property type="match status" value="1"/>
</dbReference>
<accession>A0A086TAD4</accession>
<dbReference type="HOGENOM" id="CLU_052388_0_0_1"/>
<evidence type="ECO:0000313" key="5">
    <source>
        <dbReference type="Proteomes" id="UP000029964"/>
    </source>
</evidence>
<dbReference type="InterPro" id="IPR011990">
    <property type="entry name" value="TPR-like_helical_dom_sf"/>
</dbReference>
<dbReference type="STRING" id="857340.A0A086TAD4"/>
<dbReference type="PANTHER" id="PTHR12760">
    <property type="entry name" value="TETRATRICOPEPTIDE REPEAT PROTEIN"/>
    <property type="match status" value="1"/>
</dbReference>
<name>A0A086TAD4_HAPC1</name>
<gene>
    <name evidence="4" type="ORF">ACRE_029290</name>
</gene>
<dbReference type="PROSITE" id="PS50005">
    <property type="entry name" value="TPR"/>
    <property type="match status" value="1"/>
</dbReference>
<evidence type="ECO:0000256" key="1">
    <source>
        <dbReference type="ARBA" id="ARBA00022803"/>
    </source>
</evidence>
<comment type="subcellular location">
    <subcellularLocation>
        <location evidence="3">Endoplasmic reticulum membrane</location>
        <topology evidence="3">Peripheral membrane protein</topology>
        <orientation evidence="3">Cytoplasmic side</orientation>
    </subcellularLocation>
</comment>
<keyword evidence="1 2" id="KW-0802">TPR repeat</keyword>
<dbReference type="SUPFAM" id="SSF48452">
    <property type="entry name" value="TPR-like"/>
    <property type="match status" value="1"/>
</dbReference>
<feature type="repeat" description="TPR" evidence="2">
    <location>
        <begin position="160"/>
        <end position="193"/>
    </location>
</feature>
<keyword evidence="3" id="KW-0256">Endoplasmic reticulum</keyword>
<dbReference type="AlphaFoldDB" id="A0A086TAD4"/>
<comment type="function">
    <text evidence="3">Part of the endoplasmic reticulum membrane protein complex (EMC) that enables the energy-independent insertion into endoplasmic reticulum membranes of newly synthesized membrane proteins.</text>
</comment>
<sequence length="325" mass="35765">MSRSLTQPQGHLTPAEAMHLAQQAPAILRSNPKAVSSSPLLSLFSATESADLWAIYENLLLSCLRTGNDEAAAECLSRLVGRFGANNERIMALKGLFREASAGDDEALRKILKEYDDILKEDEANIPIAKRRVALLRSMGKTQEAITALTTLLDFTPIDSEGWAELSDLYLSQGLYAQAIHALEEVLVLVPNAWNMQARLGEVCLMAATATATTESPARYLAESVKRFCRSVELCDDYLRGYYGLRRVTDMLLADHGKSKKQPESDVFALPEPTTVEKLNQLATERLAEIVRRNNAGEALWQGYDAAEVAAARELIAKSTPKVVR</sequence>
<reference evidence="5" key="1">
    <citation type="journal article" date="2014" name="Genome Announc.">
        <title>Genome sequence and annotation of Acremonium chrysogenum, producer of the beta-lactam antibiotic cephalosporin C.</title>
        <authorList>
            <person name="Terfehr D."/>
            <person name="Dahlmann T.A."/>
            <person name="Specht T."/>
            <person name="Zadra I."/>
            <person name="Kuernsteiner H."/>
            <person name="Kueck U."/>
        </authorList>
    </citation>
    <scope>NUCLEOTIDE SEQUENCE [LARGE SCALE GENOMIC DNA]</scope>
    <source>
        <strain evidence="5">ATCC 11550 / CBS 779.69 / DSM 880 / IAM 14645 / JCM 23072 / IMI 49137</strain>
    </source>
</reference>
<dbReference type="InterPro" id="IPR039856">
    <property type="entry name" value="EMC2-like"/>
</dbReference>
<dbReference type="GO" id="GO:0072546">
    <property type="term" value="C:EMC complex"/>
    <property type="evidence" value="ECO:0007669"/>
    <property type="project" value="UniProtKB-UniRule"/>
</dbReference>
<dbReference type="Pfam" id="PF13432">
    <property type="entry name" value="TPR_16"/>
    <property type="match status" value="1"/>
</dbReference>
<dbReference type="Gene3D" id="1.25.40.10">
    <property type="entry name" value="Tetratricopeptide repeat domain"/>
    <property type="match status" value="1"/>
</dbReference>
<dbReference type="InterPro" id="IPR019734">
    <property type="entry name" value="TPR_rpt"/>
</dbReference>
<dbReference type="OrthoDB" id="124397at2759"/>
<protein>
    <recommendedName>
        <fullName evidence="3">ER membrane protein complex subunit 2</fullName>
    </recommendedName>
</protein>
<comment type="similarity">
    <text evidence="3">Belongs to the EMC2 family.</text>
</comment>
<comment type="subunit">
    <text evidence="3">Component of the ER membrane protein complex (EMC).</text>
</comment>
<evidence type="ECO:0000256" key="2">
    <source>
        <dbReference type="PROSITE-ProRule" id="PRU00339"/>
    </source>
</evidence>
<proteinExistence type="inferred from homology"/>
<organism evidence="4 5">
    <name type="scientific">Hapsidospora chrysogenum (strain ATCC 11550 / CBS 779.69 / DSM 880 / IAM 14645 / JCM 23072 / IMI 49137)</name>
    <name type="common">Acremonium chrysogenum</name>
    <dbReference type="NCBI Taxonomy" id="857340"/>
    <lineage>
        <taxon>Eukaryota</taxon>
        <taxon>Fungi</taxon>
        <taxon>Dikarya</taxon>
        <taxon>Ascomycota</taxon>
        <taxon>Pezizomycotina</taxon>
        <taxon>Sordariomycetes</taxon>
        <taxon>Hypocreomycetidae</taxon>
        <taxon>Hypocreales</taxon>
        <taxon>Bionectriaceae</taxon>
        <taxon>Hapsidospora</taxon>
    </lineage>
</organism>
<keyword evidence="3" id="KW-0472">Membrane</keyword>
<keyword evidence="5" id="KW-1185">Reference proteome</keyword>
<evidence type="ECO:0000256" key="3">
    <source>
        <dbReference type="RuleBase" id="RU367091"/>
    </source>
</evidence>
<comment type="caution">
    <text evidence="4">The sequence shown here is derived from an EMBL/GenBank/DDBJ whole genome shotgun (WGS) entry which is preliminary data.</text>
</comment>
<dbReference type="Proteomes" id="UP000029964">
    <property type="component" value="Unassembled WGS sequence"/>
</dbReference>